<dbReference type="InterPro" id="IPR040239">
    <property type="entry name" value="HcpB-like"/>
</dbReference>
<dbReference type="OrthoDB" id="272077at2759"/>
<name>A0A8H7BSZ5_9FUNG</name>
<dbReference type="InterPro" id="IPR011990">
    <property type="entry name" value="TPR-like_helical_dom_sf"/>
</dbReference>
<dbReference type="Gene3D" id="1.25.40.10">
    <property type="entry name" value="Tetratricopeptide repeat domain"/>
    <property type="match status" value="2"/>
</dbReference>
<reference evidence="4" key="1">
    <citation type="submission" date="2020-01" db="EMBL/GenBank/DDBJ databases">
        <title>Genome Sequencing of Three Apophysomyces-Like Fungal Strains Confirms a Novel Fungal Genus in the Mucoromycota with divergent Burkholderia-like Endosymbiotic Bacteria.</title>
        <authorList>
            <person name="Stajich J.E."/>
            <person name="Macias A.M."/>
            <person name="Carter-House D."/>
            <person name="Lovett B."/>
            <person name="Kasson L.R."/>
            <person name="Berry K."/>
            <person name="Grigoriev I."/>
            <person name="Chang Y."/>
            <person name="Spatafora J."/>
            <person name="Kasson M.T."/>
        </authorList>
    </citation>
    <scope>NUCLEOTIDE SEQUENCE</scope>
    <source>
        <strain evidence="4">NRRL A-21654</strain>
    </source>
</reference>
<comment type="caution">
    <text evidence="4">The sequence shown here is derived from an EMBL/GenBank/DDBJ whole genome shotgun (WGS) entry which is preliminary data.</text>
</comment>
<dbReference type="SUPFAM" id="SSF81901">
    <property type="entry name" value="HCP-like"/>
    <property type="match status" value="1"/>
</dbReference>
<feature type="compositionally biased region" description="Basic and acidic residues" evidence="3">
    <location>
        <begin position="669"/>
        <end position="682"/>
    </location>
</feature>
<evidence type="ECO:0000256" key="2">
    <source>
        <dbReference type="ARBA" id="ARBA00022737"/>
    </source>
</evidence>
<evidence type="ECO:0000313" key="5">
    <source>
        <dbReference type="Proteomes" id="UP000605846"/>
    </source>
</evidence>
<keyword evidence="5" id="KW-1185">Reference proteome</keyword>
<dbReference type="Proteomes" id="UP000605846">
    <property type="component" value="Unassembled WGS sequence"/>
</dbReference>
<dbReference type="SMART" id="SM00671">
    <property type="entry name" value="SEL1"/>
    <property type="match status" value="4"/>
</dbReference>
<feature type="region of interest" description="Disordered" evidence="3">
    <location>
        <begin position="663"/>
        <end position="688"/>
    </location>
</feature>
<dbReference type="PANTHER" id="PTHR13891">
    <property type="entry name" value="CYTOCHROME C OXIDASE ASSEMBLY FACTOR 7"/>
    <property type="match status" value="1"/>
</dbReference>
<dbReference type="InterPro" id="IPR006597">
    <property type="entry name" value="Sel1-like"/>
</dbReference>
<protein>
    <submittedName>
        <fullName evidence="4">Uncharacterized protein</fullName>
    </submittedName>
</protein>
<evidence type="ECO:0000313" key="4">
    <source>
        <dbReference type="EMBL" id="KAF7723450.1"/>
    </source>
</evidence>
<evidence type="ECO:0000256" key="3">
    <source>
        <dbReference type="SAM" id="MobiDB-lite"/>
    </source>
</evidence>
<organism evidence="4 5">
    <name type="scientific">Apophysomyces ossiformis</name>
    <dbReference type="NCBI Taxonomy" id="679940"/>
    <lineage>
        <taxon>Eukaryota</taxon>
        <taxon>Fungi</taxon>
        <taxon>Fungi incertae sedis</taxon>
        <taxon>Mucoromycota</taxon>
        <taxon>Mucoromycotina</taxon>
        <taxon>Mucoromycetes</taxon>
        <taxon>Mucorales</taxon>
        <taxon>Mucorineae</taxon>
        <taxon>Mucoraceae</taxon>
        <taxon>Apophysomyces</taxon>
    </lineage>
</organism>
<keyword evidence="2" id="KW-0677">Repeat</keyword>
<dbReference type="Pfam" id="PF08238">
    <property type="entry name" value="Sel1"/>
    <property type="match status" value="4"/>
</dbReference>
<evidence type="ECO:0000256" key="1">
    <source>
        <dbReference type="ARBA" id="ARBA00008486"/>
    </source>
</evidence>
<dbReference type="PANTHER" id="PTHR13891:SF1">
    <property type="entry name" value="CYTOCHROME C OXIDASE ASSEMBLY FACTOR 7"/>
    <property type="match status" value="1"/>
</dbReference>
<gene>
    <name evidence="4" type="ORF">EC973_002003</name>
</gene>
<accession>A0A8H7BSZ5</accession>
<comment type="similarity">
    <text evidence="1">Belongs to the hcp beta-lactamase family.</text>
</comment>
<proteinExistence type="inferred from homology"/>
<dbReference type="EMBL" id="JABAYA010000151">
    <property type="protein sequence ID" value="KAF7723450.1"/>
    <property type="molecule type" value="Genomic_DNA"/>
</dbReference>
<sequence>MSNIPPEWVYGIHTDGKKAEKQSVQIHHTANTYIYHPTSVFEVLNEELARSQAAGKRTADRAGYEPYKLTLPGVPGYKEAAEAAVQRSSTEPHDGISEQELRIPRRQILFPPTALRATEEFEQAVNDALKSSTDREKFVELQKVFSVFGYYYPYWIIIGGKILYQSSEPLTGTPKKIVTTLFREGLQWRAVGGDVGLLNSDQNVDGWFESTIINPDAIMVLDINPIYDILDDNISSEIQRIYQAHYHRFGSDDERVSEPNDPTSNALISICTKHAKIGVIKGVHISGEQSEEDAVELSDERNVRNFMRLAAAGQKPRIECMVRSAMLGSTIETHAFLSHQTIDGTGESSVFDKTAMDHHIRLNGGALQPSTRNISYFVMYVIYRELIFDPSCIKITDSFQQAISKALGMKSDMEKYQELQKVFGGRITFESGPIEETMQWSSAKGIDHIDRLLQNATIKPNIKIGIIGGAAKVTDCKDWIDSVRNNQTRVQFGQLRPIYELLEVEQRIEALRVLGGYRPALEDFPKIPKGIHFDGTEAEEQAIELVNDETLTKMIMLRNFCDVPNVQHIKRYGKSFEDVERYSSLDIESEYGFPGSHGFMAGAKGAYNERRVIRTSGHRGRITLVSPTQDQKRIMSAQDTDLMDLYRESKRADDKTELNITEVEQSEESNVKEKGPENESAKQIESADNSAVVKLEQTLSRHVATTAIEKSVAKSLNWKAHGGNAICLLQNDVNDWIRTIRSNQSLTQHRNLKPLYELLEEEQQHRVQQTYENVLLADDRVRYHYLVELRIHNDMLEDLNNGRMDDVFESVCNDIDITDTSNTSQTDSLFEELISQIFPDSIVALDFCEKACADHGFRIVKDKVTETIICVYCSHNSPLSEFEPNTQSPNRVCQWGVMLCENDQSQWQFRKFESDEELVHNHLLKEANEPARTSAQRSGLRSKTYVEILFQDPAKDKSSTEAEYLKYGDVVRLMLVHSAQYAGFGVHRNFIRASENVHAATYARHVDVFTRLQLDRQSEVDTLWKVVPCPFTGKNDAIESCKIASDIDTMQDNTSPDNIEHSRHGCYVRNEDVILLESQTLLEGSNRVYLSFSNGQLDCFVAGELREPNCHLAQWHIKHVNQYMTQKTWNSTRSKEGFDSAVIASMRRQAARKIARHQYRLGRAYMYGLYGLDVDKTEALKYLQLAADQGHRESCFTLAKLLWSLKQYGKAIDMYEKATFAQVFEAYRELGNVYHTGLSGAHGDEYAVSQNYNIAYMYYSIGGIFGDAYAAMKVGEYYEKGLNPDFGIDNEKALRWYEYVHKEFKLSAASSAIGRIKHTMANATTDKLESDKLRREAFKAFNAAAQDDTYAKFMVAMYHISEQGCQQPDPDFGFQTLLSLVESGPNMAIKAISQCYALGLGVNRDIEKAGAYHELANRTISQ</sequence>